<dbReference type="EMBL" id="GEDG01020995">
    <property type="protein sequence ID" value="JAP18673.1"/>
    <property type="molecule type" value="Transcribed_RNA"/>
</dbReference>
<protein>
    <submittedName>
        <fullName evidence="1">Putative ovule protein</fullName>
    </submittedName>
</protein>
<evidence type="ECO:0000313" key="1">
    <source>
        <dbReference type="EMBL" id="JAP18673.1"/>
    </source>
</evidence>
<accession>A0A0V0HE04</accession>
<proteinExistence type="predicted"/>
<name>A0A0V0HE04_SOLCH</name>
<organism evidence="1">
    <name type="scientific">Solanum chacoense</name>
    <name type="common">Chaco potato</name>
    <dbReference type="NCBI Taxonomy" id="4108"/>
    <lineage>
        <taxon>Eukaryota</taxon>
        <taxon>Viridiplantae</taxon>
        <taxon>Streptophyta</taxon>
        <taxon>Embryophyta</taxon>
        <taxon>Tracheophyta</taxon>
        <taxon>Spermatophyta</taxon>
        <taxon>Magnoliopsida</taxon>
        <taxon>eudicotyledons</taxon>
        <taxon>Gunneridae</taxon>
        <taxon>Pentapetalae</taxon>
        <taxon>asterids</taxon>
        <taxon>lamiids</taxon>
        <taxon>Solanales</taxon>
        <taxon>Solanaceae</taxon>
        <taxon>Solanoideae</taxon>
        <taxon>Solaneae</taxon>
        <taxon>Solanum</taxon>
    </lineage>
</organism>
<sequence>MRSKRFIKNHRRVALEYSRIFLMSCYWQQVHCLHLGNLLPNVHTDGIYNTHHHHHHHCSSLKLPYCQNHLHMPGSDHSSCLDSLKHYDLFHHNYYSSYTCL</sequence>
<reference evidence="1" key="1">
    <citation type="submission" date="2015-12" db="EMBL/GenBank/DDBJ databases">
        <title>Gene expression during late stages of embryo sac development: a critical building block for successful pollen-pistil interactions.</title>
        <authorList>
            <person name="Liu Y."/>
            <person name="Joly V."/>
            <person name="Sabar M."/>
            <person name="Matton D.P."/>
        </authorList>
    </citation>
    <scope>NUCLEOTIDE SEQUENCE</scope>
</reference>
<dbReference type="AlphaFoldDB" id="A0A0V0HE04"/>